<comment type="caution">
    <text evidence="2">The sequence shown here is derived from an EMBL/GenBank/DDBJ whole genome shotgun (WGS) entry which is preliminary data.</text>
</comment>
<dbReference type="EMBL" id="DVJN01000142">
    <property type="protein sequence ID" value="HIS92779.1"/>
    <property type="molecule type" value="Genomic_DNA"/>
</dbReference>
<gene>
    <name evidence="2" type="ORF">IAA84_07140</name>
</gene>
<dbReference type="AlphaFoldDB" id="A0A9D1G0E7"/>
<reference evidence="2" key="1">
    <citation type="submission" date="2020-10" db="EMBL/GenBank/DDBJ databases">
        <authorList>
            <person name="Gilroy R."/>
        </authorList>
    </citation>
    <scope>NUCLEOTIDE SEQUENCE</scope>
    <source>
        <strain evidence="2">13766</strain>
    </source>
</reference>
<protein>
    <submittedName>
        <fullName evidence="2">Sugar phosphate isomerase/epimerase</fullName>
    </submittedName>
</protein>
<evidence type="ECO:0000313" key="2">
    <source>
        <dbReference type="EMBL" id="HIS92779.1"/>
    </source>
</evidence>
<evidence type="ECO:0000259" key="1">
    <source>
        <dbReference type="Pfam" id="PF01261"/>
    </source>
</evidence>
<organism evidence="2 3">
    <name type="scientific">Candidatus Alectryocaccomicrobium excrementavium</name>
    <dbReference type="NCBI Taxonomy" id="2840668"/>
    <lineage>
        <taxon>Bacteria</taxon>
        <taxon>Bacillati</taxon>
        <taxon>Bacillota</taxon>
        <taxon>Clostridia</taxon>
        <taxon>Candidatus Alectryocaccomicrobium</taxon>
    </lineage>
</organism>
<dbReference type="Proteomes" id="UP000824140">
    <property type="component" value="Unassembled WGS sequence"/>
</dbReference>
<dbReference type="InterPro" id="IPR013022">
    <property type="entry name" value="Xyl_isomerase-like_TIM-brl"/>
</dbReference>
<keyword evidence="2" id="KW-0413">Isomerase</keyword>
<dbReference type="Pfam" id="PF01261">
    <property type="entry name" value="AP_endonuc_2"/>
    <property type="match status" value="1"/>
</dbReference>
<reference evidence="2" key="2">
    <citation type="journal article" date="2021" name="PeerJ">
        <title>Extensive microbial diversity within the chicken gut microbiome revealed by metagenomics and culture.</title>
        <authorList>
            <person name="Gilroy R."/>
            <person name="Ravi A."/>
            <person name="Getino M."/>
            <person name="Pursley I."/>
            <person name="Horton D.L."/>
            <person name="Alikhan N.F."/>
            <person name="Baker D."/>
            <person name="Gharbi K."/>
            <person name="Hall N."/>
            <person name="Watson M."/>
            <person name="Adriaenssens E.M."/>
            <person name="Foster-Nyarko E."/>
            <person name="Jarju S."/>
            <person name="Secka A."/>
            <person name="Antonio M."/>
            <person name="Oren A."/>
            <person name="Chaudhuri R.R."/>
            <person name="La Ragione R."/>
            <person name="Hildebrand F."/>
            <person name="Pallen M.J."/>
        </authorList>
    </citation>
    <scope>NUCLEOTIDE SEQUENCE</scope>
    <source>
        <strain evidence="2">13766</strain>
    </source>
</reference>
<evidence type="ECO:0000313" key="3">
    <source>
        <dbReference type="Proteomes" id="UP000824140"/>
    </source>
</evidence>
<dbReference type="PANTHER" id="PTHR12110">
    <property type="entry name" value="HYDROXYPYRUVATE ISOMERASE"/>
    <property type="match status" value="1"/>
</dbReference>
<sequence length="305" mass="34698">MMKIGVQTGGIEEAHGIDGAYRIIRETGFDAADANIDHLYAGQAIRNCQRVPAFDASDKDCLEYFRPWKEAAEKYGVDNYQAHAPFPSYIADPNGEQNDYMIRVLKKCIIGCDYMNCRRLIIHPFFFGYQDQLDPQTEWEVNIERYSMLIPEAKKYGVTICLENMFSGYRGKIYSACCSDIDVACRYIDTLNEIAGQKCFGFCLDTGHLLLLGKDIKNAMVQLGGRIAAFHVHDNNGIQDQHLAPYMGVLDWNRFVEGLRAIRFEQTLSFETFNIWNVVDQELCPALMRFIAQTGRTFASRAAAR</sequence>
<feature type="domain" description="Xylose isomerase-like TIM barrel" evidence="1">
    <location>
        <begin position="24"/>
        <end position="275"/>
    </location>
</feature>
<dbReference type="InterPro" id="IPR050312">
    <property type="entry name" value="IolE/XylAMocC-like"/>
</dbReference>
<dbReference type="InterPro" id="IPR036237">
    <property type="entry name" value="Xyl_isomerase-like_sf"/>
</dbReference>
<dbReference type="Gene3D" id="3.20.20.150">
    <property type="entry name" value="Divalent-metal-dependent TIM barrel enzymes"/>
    <property type="match status" value="1"/>
</dbReference>
<dbReference type="GO" id="GO:0016853">
    <property type="term" value="F:isomerase activity"/>
    <property type="evidence" value="ECO:0007669"/>
    <property type="project" value="UniProtKB-KW"/>
</dbReference>
<dbReference type="SUPFAM" id="SSF51658">
    <property type="entry name" value="Xylose isomerase-like"/>
    <property type="match status" value="1"/>
</dbReference>
<proteinExistence type="predicted"/>
<name>A0A9D1G0E7_9FIRM</name>
<dbReference type="PANTHER" id="PTHR12110:SF21">
    <property type="entry name" value="XYLOSE ISOMERASE-LIKE TIM BARREL DOMAIN-CONTAINING PROTEIN"/>
    <property type="match status" value="1"/>
</dbReference>
<accession>A0A9D1G0E7</accession>